<feature type="domain" description="GH15-like" evidence="1">
    <location>
        <begin position="238"/>
        <end position="537"/>
    </location>
</feature>
<reference evidence="3 4" key="1">
    <citation type="submission" date="2023-07" db="EMBL/GenBank/DDBJ databases">
        <authorList>
            <person name="Kim M.K."/>
        </authorList>
    </citation>
    <scope>NUCLEOTIDE SEQUENCE [LARGE SCALE GENOMIC DNA]</scope>
    <source>
        <strain evidence="3 4">KR1UV-12</strain>
    </source>
</reference>
<dbReference type="Pfam" id="PF00723">
    <property type="entry name" value="Glyco_hydro_15"/>
    <property type="match status" value="1"/>
</dbReference>
<accession>A0ABT9ELR1</accession>
<evidence type="ECO:0000259" key="1">
    <source>
        <dbReference type="Pfam" id="PF00723"/>
    </source>
</evidence>
<keyword evidence="3" id="KW-0378">Hydrolase</keyword>
<dbReference type="Proteomes" id="UP001230685">
    <property type="component" value="Unassembled WGS sequence"/>
</dbReference>
<dbReference type="Gene3D" id="1.50.10.10">
    <property type="match status" value="1"/>
</dbReference>
<dbReference type="EMBL" id="JAUUDS010000006">
    <property type="protein sequence ID" value="MDP1027894.1"/>
    <property type="molecule type" value="Genomic_DNA"/>
</dbReference>
<dbReference type="GO" id="GO:0016787">
    <property type="term" value="F:hydrolase activity"/>
    <property type="evidence" value="ECO:0007669"/>
    <property type="project" value="UniProtKB-KW"/>
</dbReference>
<feature type="domain" description="Trehalase-like N-terminal" evidence="2">
    <location>
        <begin position="19"/>
        <end position="96"/>
    </location>
</feature>
<comment type="caution">
    <text evidence="3">The sequence shown here is derived from an EMBL/GenBank/DDBJ whole genome shotgun (WGS) entry which is preliminary data.</text>
</comment>
<dbReference type="Pfam" id="PF19291">
    <property type="entry name" value="TREH_N"/>
    <property type="match status" value="1"/>
</dbReference>
<dbReference type="InterPro" id="IPR045582">
    <property type="entry name" value="Trehalase-like_N"/>
</dbReference>
<dbReference type="InterPro" id="IPR012341">
    <property type="entry name" value="6hp_glycosidase-like_sf"/>
</dbReference>
<dbReference type="InterPro" id="IPR011613">
    <property type="entry name" value="GH15-like"/>
</dbReference>
<dbReference type="PANTHER" id="PTHR31616">
    <property type="entry name" value="TREHALASE"/>
    <property type="match status" value="1"/>
</dbReference>
<proteinExistence type="predicted"/>
<evidence type="ECO:0000313" key="3">
    <source>
        <dbReference type="EMBL" id="MDP1027894.1"/>
    </source>
</evidence>
<sequence length="602" mass="66323">MTSSPRQSCGAERDAAGYLPIEEYGALGDGRAVALSGADGSIDWWCVPNIDSPPLFDRLLDPDDGGRFVVAPDRSYTVERRYREDSNVLETVFATEDGRGLLTESLNSGTAGRLPWAELARRMECVEGRMTFAVDLRFSRHWDTVNPYLSRAGHHDLFHVGTVLGLFLRSDNVRIDEMDDTRIRATVTLTAGERATVAIVAGENEPLIVPPIADIDARIDRSDQEWRDWVALLRHDGPHRGELVRSALALKLLLYSPTGAIVAAATTSLPEGIGGPKNWDYRFAWIRDAGYTIKAFLRIGAWGEAKAALTWLLQRLGDGQPQVCYTVGGDRVPPPVELDVPGWRASRPVVLGNIAGDQHQHGIYGDIFETAGRFVACGNVLDSASAETLSHLADECADRWRLKDAGIWELPQDEHYTMSKISCWQALQRAIELVDAGQMPSTCRDRWMRERDRIAAWIDEHCWSEARGAYVMYPGSDMLDASLALAVRFRFDGSDRLARTLDAIDRELGKGAFHYRYSGVEHEEGCFLACTFWMVEARALLGQAERAEAAFTAAMEVLGGCGVGTYAEMIDPETHGFLGNTPQGLTHLAIIQAIATLGGADL</sequence>
<dbReference type="PANTHER" id="PTHR31616:SF0">
    <property type="entry name" value="GLUCAN 1,4-ALPHA-GLUCOSIDASE"/>
    <property type="match status" value="1"/>
</dbReference>
<name>A0ABT9ELR1_9SPHN</name>
<dbReference type="RefSeq" id="WP_305173605.1">
    <property type="nucleotide sequence ID" value="NZ_JAUUDS010000006.1"/>
</dbReference>
<gene>
    <name evidence="3" type="ORF">Q5H91_11770</name>
</gene>
<dbReference type="InterPro" id="IPR008928">
    <property type="entry name" value="6-hairpin_glycosidase_sf"/>
</dbReference>
<dbReference type="SUPFAM" id="SSF48208">
    <property type="entry name" value="Six-hairpin glycosidases"/>
    <property type="match status" value="1"/>
</dbReference>
<evidence type="ECO:0000313" key="4">
    <source>
        <dbReference type="Proteomes" id="UP001230685"/>
    </source>
</evidence>
<organism evidence="3 4">
    <name type="scientific">Sphingomonas aurea</name>
    <dbReference type="NCBI Taxonomy" id="3063994"/>
    <lineage>
        <taxon>Bacteria</taxon>
        <taxon>Pseudomonadati</taxon>
        <taxon>Pseudomonadota</taxon>
        <taxon>Alphaproteobacteria</taxon>
        <taxon>Sphingomonadales</taxon>
        <taxon>Sphingomonadaceae</taxon>
        <taxon>Sphingomonas</taxon>
    </lineage>
</organism>
<protein>
    <submittedName>
        <fullName evidence="3">Glycoside hydrolase family 15 protein</fullName>
    </submittedName>
</protein>
<keyword evidence="4" id="KW-1185">Reference proteome</keyword>
<evidence type="ECO:0000259" key="2">
    <source>
        <dbReference type="Pfam" id="PF19291"/>
    </source>
</evidence>